<proteinExistence type="predicted"/>
<comment type="caution">
    <text evidence="2">The sequence shown here is derived from an EMBL/GenBank/DDBJ whole genome shotgun (WGS) entry which is preliminary data.</text>
</comment>
<dbReference type="Proteomes" id="UP000306575">
    <property type="component" value="Unassembled WGS sequence"/>
</dbReference>
<sequence>MKFIRPEAQAMLMQWRETLLGGLVMVLGLYWSSGFGILKWLGFATIPVAILLIIMGLQRARFRAGQGGPGVVQVDERQITYFGPLNGGAVAVDEMTGLSLDAGSVPPVWVLRQPGQPDLQIPVNAEGADALFDAFASLEGIRTEHMLAQLKAKPDHPVVIWGKAAARLH</sequence>
<evidence type="ECO:0000313" key="2">
    <source>
        <dbReference type="EMBL" id="TKZ22316.1"/>
    </source>
</evidence>
<dbReference type="EMBL" id="SULI01000001">
    <property type="protein sequence ID" value="TKZ22316.1"/>
    <property type="molecule type" value="Genomic_DNA"/>
</dbReference>
<gene>
    <name evidence="2" type="ORF">FAP39_00115</name>
</gene>
<dbReference type="AlphaFoldDB" id="A0A4U7NA48"/>
<evidence type="ECO:0000313" key="3">
    <source>
        <dbReference type="Proteomes" id="UP000306575"/>
    </source>
</evidence>
<dbReference type="RefSeq" id="WP_138014335.1">
    <property type="nucleotide sequence ID" value="NZ_SULI01000001.1"/>
</dbReference>
<evidence type="ECO:0000256" key="1">
    <source>
        <dbReference type="SAM" id="Phobius"/>
    </source>
</evidence>
<protein>
    <submittedName>
        <fullName evidence="2">Uncharacterized protein</fullName>
    </submittedName>
</protein>
<feature type="transmembrane region" description="Helical" evidence="1">
    <location>
        <begin position="37"/>
        <end position="57"/>
    </location>
</feature>
<keyword evidence="1" id="KW-0472">Membrane</keyword>
<keyword evidence="1" id="KW-1133">Transmembrane helix</keyword>
<dbReference type="OrthoDB" id="7851333at2"/>
<accession>A0A4U7NA48</accession>
<organism evidence="2 3">
    <name type="scientific">Shimia litoralis</name>
    <dbReference type="NCBI Taxonomy" id="420403"/>
    <lineage>
        <taxon>Bacteria</taxon>
        <taxon>Pseudomonadati</taxon>
        <taxon>Pseudomonadota</taxon>
        <taxon>Alphaproteobacteria</taxon>
        <taxon>Rhodobacterales</taxon>
        <taxon>Roseobacteraceae</taxon>
    </lineage>
</organism>
<feature type="transmembrane region" description="Helical" evidence="1">
    <location>
        <begin position="12"/>
        <end position="31"/>
    </location>
</feature>
<reference evidence="2 3" key="1">
    <citation type="submission" date="2019-04" db="EMBL/GenBank/DDBJ databases">
        <title>Genome sequence of Pelagicola litoralis CL-ES2.</title>
        <authorList>
            <person name="Cao J."/>
        </authorList>
    </citation>
    <scope>NUCLEOTIDE SEQUENCE [LARGE SCALE GENOMIC DNA]</scope>
    <source>
        <strain evidence="2 3">CL-ES2</strain>
    </source>
</reference>
<keyword evidence="3" id="KW-1185">Reference proteome</keyword>
<name>A0A4U7NA48_9RHOB</name>
<keyword evidence="1" id="KW-0812">Transmembrane</keyword>